<reference evidence="1 2" key="1">
    <citation type="submission" date="2022-08" db="EMBL/GenBank/DDBJ databases">
        <title>novel species in genus Aeromicrobium.</title>
        <authorList>
            <person name="Ye L."/>
        </authorList>
    </citation>
    <scope>NUCLEOTIDE SEQUENCE [LARGE SCALE GENOMIC DNA]</scope>
    <source>
        <strain evidence="2">zg-Y1379</strain>
    </source>
</reference>
<dbReference type="InterPro" id="IPR036412">
    <property type="entry name" value="HAD-like_sf"/>
</dbReference>
<sequence>MTTTGFDLDMTLIDSRPGIGAVYEQLATETGVAIDTGLVTSRLGPPLEWELAHWFPDAEVPRLADRYRELYPLIAPDLVAAMPGAHEAVEAARRIGRTILITAKHGPSAQLHVDRLGLAIDEVFGRAWREGKADVLRAEGANVYVGDHVHDMEAAQSSGAFGVAVSTGPCSADELSVAGAGIVLDGLEPFADWFGERLAGQV</sequence>
<dbReference type="Gene3D" id="3.40.50.1000">
    <property type="entry name" value="HAD superfamily/HAD-like"/>
    <property type="match status" value="1"/>
</dbReference>
<dbReference type="EMBL" id="CP102173">
    <property type="protein sequence ID" value="UUP13581.1"/>
    <property type="molecule type" value="Genomic_DNA"/>
</dbReference>
<dbReference type="Pfam" id="PF12710">
    <property type="entry name" value="HAD"/>
    <property type="match status" value="1"/>
</dbReference>
<gene>
    <name evidence="1" type="ORF">NQV15_17290</name>
</gene>
<dbReference type="RefSeq" id="WP_232403706.1">
    <property type="nucleotide sequence ID" value="NZ_CP102173.1"/>
</dbReference>
<dbReference type="InterPro" id="IPR023198">
    <property type="entry name" value="PGP-like_dom2"/>
</dbReference>
<evidence type="ECO:0000313" key="1">
    <source>
        <dbReference type="EMBL" id="UUP13581.1"/>
    </source>
</evidence>
<protein>
    <submittedName>
        <fullName evidence="1">Haloacid dehalogenase-like hydrolase</fullName>
    </submittedName>
</protein>
<organism evidence="1 2">
    <name type="scientific">Aeromicrobium wangtongii</name>
    <dbReference type="NCBI Taxonomy" id="2969247"/>
    <lineage>
        <taxon>Bacteria</taxon>
        <taxon>Bacillati</taxon>
        <taxon>Actinomycetota</taxon>
        <taxon>Actinomycetes</taxon>
        <taxon>Propionibacteriales</taxon>
        <taxon>Nocardioidaceae</taxon>
        <taxon>Aeromicrobium</taxon>
    </lineage>
</organism>
<proteinExistence type="predicted"/>
<dbReference type="Proteomes" id="UP001316184">
    <property type="component" value="Chromosome"/>
</dbReference>
<dbReference type="InterPro" id="IPR050155">
    <property type="entry name" value="HAD-like_hydrolase_sf"/>
</dbReference>
<dbReference type="PANTHER" id="PTHR43434">
    <property type="entry name" value="PHOSPHOGLYCOLATE PHOSPHATASE"/>
    <property type="match status" value="1"/>
</dbReference>
<accession>A0ABY5M8Y3</accession>
<name>A0ABY5M8Y3_9ACTN</name>
<evidence type="ECO:0000313" key="2">
    <source>
        <dbReference type="Proteomes" id="UP001316184"/>
    </source>
</evidence>
<dbReference type="PANTHER" id="PTHR43434:SF1">
    <property type="entry name" value="PHOSPHOGLYCOLATE PHOSPHATASE"/>
    <property type="match status" value="1"/>
</dbReference>
<dbReference type="Gene3D" id="1.10.150.240">
    <property type="entry name" value="Putative phosphatase, domain 2"/>
    <property type="match status" value="1"/>
</dbReference>
<dbReference type="SUPFAM" id="SSF56784">
    <property type="entry name" value="HAD-like"/>
    <property type="match status" value="1"/>
</dbReference>
<dbReference type="InterPro" id="IPR023214">
    <property type="entry name" value="HAD_sf"/>
</dbReference>
<keyword evidence="2" id="KW-1185">Reference proteome</keyword>